<dbReference type="WBParaSite" id="nRc.2.0.1.t33743-RA">
    <property type="protein sequence ID" value="nRc.2.0.1.t33743-RA"/>
    <property type="gene ID" value="nRc.2.0.1.g33743"/>
</dbReference>
<evidence type="ECO:0000313" key="1">
    <source>
        <dbReference type="Proteomes" id="UP000887565"/>
    </source>
</evidence>
<dbReference type="Proteomes" id="UP000887565">
    <property type="component" value="Unplaced"/>
</dbReference>
<reference evidence="2" key="1">
    <citation type="submission" date="2022-11" db="UniProtKB">
        <authorList>
            <consortium name="WormBaseParasite"/>
        </authorList>
    </citation>
    <scope>IDENTIFICATION</scope>
</reference>
<name>A0A915K5X9_ROMCU</name>
<accession>A0A915K5X9</accession>
<protein>
    <submittedName>
        <fullName evidence="2">Uncharacterized protein</fullName>
    </submittedName>
</protein>
<proteinExistence type="predicted"/>
<dbReference type="AlphaFoldDB" id="A0A915K5X9"/>
<organism evidence="1 2">
    <name type="scientific">Romanomermis culicivorax</name>
    <name type="common">Nematode worm</name>
    <dbReference type="NCBI Taxonomy" id="13658"/>
    <lineage>
        <taxon>Eukaryota</taxon>
        <taxon>Metazoa</taxon>
        <taxon>Ecdysozoa</taxon>
        <taxon>Nematoda</taxon>
        <taxon>Enoplea</taxon>
        <taxon>Dorylaimia</taxon>
        <taxon>Mermithida</taxon>
        <taxon>Mermithoidea</taxon>
        <taxon>Mermithidae</taxon>
        <taxon>Romanomermis</taxon>
    </lineage>
</organism>
<sequence length="71" mass="7843">MPKAHSSPVGIFLIGFFKSPDILTPDKTPYGSHTFAKPDSDQRTGDCLKIYSQVFNTLNEIANNEIGTIEK</sequence>
<evidence type="ECO:0000313" key="2">
    <source>
        <dbReference type="WBParaSite" id="nRc.2.0.1.t33743-RA"/>
    </source>
</evidence>
<keyword evidence="1" id="KW-1185">Reference proteome</keyword>